<proteinExistence type="inferred from homology"/>
<comment type="cofactor">
    <cofactor evidence="15 18">
        <name>Ca(2+)</name>
        <dbReference type="ChEBI" id="CHEBI:29108"/>
    </cofactor>
    <text evidence="15 18">Binds 2 calcium ions per subunit.</text>
</comment>
<feature type="binding site" evidence="15">
    <location>
        <position position="260"/>
    </location>
    <ligand>
        <name>Ca(2+)</name>
        <dbReference type="ChEBI" id="CHEBI:29108"/>
        <label>2</label>
    </ligand>
</feature>
<feature type="binding site" description="axial binding residue" evidence="15">
    <location>
        <position position="199"/>
    </location>
    <ligand>
        <name>heme b</name>
        <dbReference type="ChEBI" id="CHEBI:60344"/>
    </ligand>
    <ligandPart>
        <name>Fe</name>
        <dbReference type="ChEBI" id="CHEBI:18248"/>
    </ligandPart>
</feature>
<evidence type="ECO:0000256" key="6">
    <source>
        <dbReference type="ARBA" id="ARBA00022837"/>
    </source>
</evidence>
<feature type="disulfide bond" evidence="17">
    <location>
        <begin position="127"/>
        <end position="329"/>
    </location>
</feature>
<dbReference type="FunFam" id="1.10.520.10:FF:000001">
    <property type="entry name" value="Peroxidase"/>
    <property type="match status" value="1"/>
</dbReference>
<dbReference type="GO" id="GO:0006979">
    <property type="term" value="P:response to oxidative stress"/>
    <property type="evidence" value="ECO:0007669"/>
    <property type="project" value="UniProtKB-UniRule"/>
</dbReference>
<keyword evidence="4 18" id="KW-0349">Heme</keyword>
<evidence type="ECO:0000256" key="5">
    <source>
        <dbReference type="ARBA" id="ARBA00022723"/>
    </source>
</evidence>
<comment type="similarity">
    <text evidence="2">Belongs to the peroxidase family. Ascorbate peroxidase subfamily.</text>
</comment>
<dbReference type="PROSITE" id="PS00435">
    <property type="entry name" value="PEROXIDASE_1"/>
    <property type="match status" value="1"/>
</dbReference>
<keyword evidence="5 15" id="KW-0479">Metal-binding</keyword>
<feature type="disulfide bond" evidence="17">
    <location>
        <begin position="41"/>
        <end position="121"/>
    </location>
</feature>
<keyword evidence="11" id="KW-0873">Pyrrolidone carboxylic acid</keyword>
<feature type="binding site" evidence="15">
    <location>
        <position position="255"/>
    </location>
    <ligand>
        <name>Ca(2+)</name>
        <dbReference type="ChEBI" id="CHEBI:29108"/>
        <label>2</label>
    </ligand>
</feature>
<evidence type="ECO:0000256" key="14">
    <source>
        <dbReference type="PIRSR" id="PIRSR600823-2"/>
    </source>
</evidence>
<evidence type="ECO:0000256" key="11">
    <source>
        <dbReference type="ARBA" id="ARBA00023283"/>
    </source>
</evidence>
<feature type="binding site" evidence="15">
    <location>
        <position position="73"/>
    </location>
    <ligand>
        <name>Ca(2+)</name>
        <dbReference type="ChEBI" id="CHEBI:29108"/>
        <label>1</label>
    </ligand>
</feature>
<dbReference type="EC" id="1.11.1.7" evidence="18"/>
<dbReference type="PANTHER" id="PTHR31388">
    <property type="entry name" value="PEROXIDASE 72-RELATED"/>
    <property type="match status" value="1"/>
</dbReference>
<dbReference type="GO" id="GO:0042744">
    <property type="term" value="P:hydrogen peroxide catabolic process"/>
    <property type="evidence" value="ECO:0007669"/>
    <property type="project" value="UniProtKB-KW"/>
</dbReference>
<evidence type="ECO:0000256" key="2">
    <source>
        <dbReference type="ARBA" id="ARBA00006873"/>
    </source>
</evidence>
<dbReference type="GO" id="GO:0046872">
    <property type="term" value="F:metal ion binding"/>
    <property type="evidence" value="ECO:0007669"/>
    <property type="project" value="UniProtKB-UniRule"/>
</dbReference>
<feature type="binding site" evidence="15">
    <location>
        <position position="80"/>
    </location>
    <ligand>
        <name>Ca(2+)</name>
        <dbReference type="ChEBI" id="CHEBI:29108"/>
        <label>1</label>
    </ligand>
</feature>
<feature type="disulfide bond" evidence="17">
    <location>
        <begin position="206"/>
        <end position="239"/>
    </location>
</feature>
<dbReference type="InterPro" id="IPR019794">
    <property type="entry name" value="Peroxidases_AS"/>
</dbReference>
<keyword evidence="9 17" id="KW-1015">Disulfide bond</keyword>
<dbReference type="InterPro" id="IPR033905">
    <property type="entry name" value="Secretory_peroxidase"/>
</dbReference>
<dbReference type="SUPFAM" id="SSF48113">
    <property type="entry name" value="Heme-dependent peroxidases"/>
    <property type="match status" value="1"/>
</dbReference>
<dbReference type="InterPro" id="IPR010255">
    <property type="entry name" value="Haem_peroxidase_sf"/>
</dbReference>
<evidence type="ECO:0000256" key="10">
    <source>
        <dbReference type="ARBA" id="ARBA00023180"/>
    </source>
</evidence>
<feature type="domain" description="Plant heme peroxidase family profile" evidence="19">
    <location>
        <begin position="31"/>
        <end position="333"/>
    </location>
</feature>
<evidence type="ECO:0000256" key="16">
    <source>
        <dbReference type="PIRSR" id="PIRSR600823-4"/>
    </source>
</evidence>
<accession>A0A1D1ZL27</accession>
<evidence type="ECO:0000256" key="7">
    <source>
        <dbReference type="ARBA" id="ARBA00023002"/>
    </source>
</evidence>
<dbReference type="InterPro" id="IPR002016">
    <property type="entry name" value="Haem_peroxidase"/>
</dbReference>
<gene>
    <name evidence="20" type="primary">PER20</name>
    <name evidence="20" type="ORF">g.458</name>
</gene>
<comment type="function">
    <text evidence="18">Removal of H(2)O(2), oxidation of toxic reductants, biosynthesis and degradation of lignin, suberization, auxin catabolism, response to environmental stresses such as wounding, pathogen attack and oxidative stress.</text>
</comment>
<feature type="disulfide bond" evidence="17">
    <location>
        <begin position="74"/>
        <end position="79"/>
    </location>
</feature>
<dbReference type="PROSITE" id="PS50873">
    <property type="entry name" value="PEROXIDASE_4"/>
    <property type="match status" value="1"/>
</dbReference>
<dbReference type="GO" id="GO:0020037">
    <property type="term" value="F:heme binding"/>
    <property type="evidence" value="ECO:0007669"/>
    <property type="project" value="UniProtKB-UniRule"/>
</dbReference>
<keyword evidence="6 15" id="KW-0106">Calcium</keyword>
<reference evidence="20" key="1">
    <citation type="submission" date="2015-07" db="EMBL/GenBank/DDBJ databases">
        <title>Transcriptome Assembly of Anthurium amnicola.</title>
        <authorList>
            <person name="Suzuki J."/>
        </authorList>
    </citation>
    <scope>NUCLEOTIDE SEQUENCE</scope>
</reference>
<evidence type="ECO:0000313" key="20">
    <source>
        <dbReference type="EMBL" id="JAT67676.1"/>
    </source>
</evidence>
<feature type="binding site" evidence="15">
    <location>
        <position position="76"/>
    </location>
    <ligand>
        <name>Ca(2+)</name>
        <dbReference type="ChEBI" id="CHEBI:29108"/>
        <label>1</label>
    </ligand>
</feature>
<comment type="similarity">
    <text evidence="18">Belongs to the peroxidase family. Classical plant (class III) peroxidase subfamily.</text>
</comment>
<dbReference type="CDD" id="cd00693">
    <property type="entry name" value="secretory_peroxidase"/>
    <property type="match status" value="1"/>
</dbReference>
<feature type="chain" id="PRO_5008811256" description="Peroxidase" evidence="18">
    <location>
        <begin position="30"/>
        <end position="335"/>
    </location>
</feature>
<dbReference type="PANTHER" id="PTHR31388:SF152">
    <property type="entry name" value="PEROXIDASE 20"/>
    <property type="match status" value="1"/>
</dbReference>
<evidence type="ECO:0000256" key="12">
    <source>
        <dbReference type="ARBA" id="ARBA00023324"/>
    </source>
</evidence>
<dbReference type="EMBL" id="GDJX01000260">
    <property type="protein sequence ID" value="JAT67676.1"/>
    <property type="molecule type" value="Transcribed_RNA"/>
</dbReference>
<feature type="site" description="Transition state stabilizer" evidence="16">
    <location>
        <position position="68"/>
    </location>
</feature>
<dbReference type="PRINTS" id="PR00458">
    <property type="entry name" value="PEROXIDASE"/>
</dbReference>
<dbReference type="GO" id="GO:0140825">
    <property type="term" value="F:lactoperoxidase activity"/>
    <property type="evidence" value="ECO:0007669"/>
    <property type="project" value="UniProtKB-EC"/>
</dbReference>
<comment type="cofactor">
    <cofactor evidence="15 18">
        <name>heme b</name>
        <dbReference type="ChEBI" id="CHEBI:60344"/>
    </cofactor>
    <text evidence="15 18">Binds 1 heme b (iron(II)-protoporphyrin IX) group per subunit.</text>
</comment>
<keyword evidence="7 18" id="KW-0560">Oxidoreductase</keyword>
<comment type="catalytic activity">
    <reaction evidence="1 18">
        <text>2 a phenolic donor + H2O2 = 2 a phenolic radical donor + 2 H2O</text>
        <dbReference type="Rhea" id="RHEA:56136"/>
        <dbReference type="ChEBI" id="CHEBI:15377"/>
        <dbReference type="ChEBI" id="CHEBI:16240"/>
        <dbReference type="ChEBI" id="CHEBI:139520"/>
        <dbReference type="ChEBI" id="CHEBI:139521"/>
        <dbReference type="EC" id="1.11.1.7"/>
    </reaction>
</comment>
<feature type="binding site" evidence="15">
    <location>
        <position position="82"/>
    </location>
    <ligand>
        <name>Ca(2+)</name>
        <dbReference type="ChEBI" id="CHEBI:29108"/>
        <label>1</label>
    </ligand>
</feature>
<dbReference type="FunFam" id="1.10.420.10:FF:000001">
    <property type="entry name" value="Peroxidase"/>
    <property type="match status" value="1"/>
</dbReference>
<dbReference type="InterPro" id="IPR019793">
    <property type="entry name" value="Peroxidases_heam-ligand_BS"/>
</dbReference>
<sequence>MELLRVLSLVQLWLVVVDTLVLCGGEAYGQVLYPRYYEETCPLAEEIVREVVAVEVVRDPFVAAQLLRLHFHDCFVLGCDASVLLDDDGDVVSEKAAVPNVNSLRGFEIIDRAKALLEEACPLTVSCADIIAMAARDSVHLRGGPNWEVYLGRRDSLKASLSEANQMIPAPNFTLQMLISNFESHGLNTVDLVALSGGHTMGRSRCLSFRSRIYGQRAEQPPEYHRRDSIFRRTLRSICPAAGRDNALTPLDILTPARFDNLYFHSLLAGQGLLETDAALVSGAGWVRGLVYAYAADQDLFFRDFAGSMLKMGSIGVLTGEQGEVRRSCRHLNDG</sequence>
<evidence type="ECO:0000256" key="13">
    <source>
        <dbReference type="PIRSR" id="PIRSR600823-1"/>
    </source>
</evidence>
<dbReference type="Pfam" id="PF00141">
    <property type="entry name" value="peroxidase"/>
    <property type="match status" value="1"/>
</dbReference>
<dbReference type="AlphaFoldDB" id="A0A1D1ZL27"/>
<comment type="subcellular location">
    <subcellularLocation>
        <location evidence="18">Secreted</location>
    </subcellularLocation>
</comment>
<feature type="active site" description="Proton acceptor" evidence="13">
    <location>
        <position position="72"/>
    </location>
</feature>
<evidence type="ECO:0000259" key="19">
    <source>
        <dbReference type="PROSITE" id="PS50873"/>
    </source>
</evidence>
<dbReference type="PRINTS" id="PR00461">
    <property type="entry name" value="PLPEROXIDASE"/>
</dbReference>
<keyword evidence="12 18" id="KW-0376">Hydrogen peroxide</keyword>
<keyword evidence="10" id="KW-0325">Glycoprotein</keyword>
<evidence type="ECO:0000256" key="3">
    <source>
        <dbReference type="ARBA" id="ARBA00022559"/>
    </source>
</evidence>
<dbReference type="PROSITE" id="PS00436">
    <property type="entry name" value="PEROXIDASE_2"/>
    <property type="match status" value="1"/>
</dbReference>
<evidence type="ECO:0000256" key="9">
    <source>
        <dbReference type="ARBA" id="ARBA00023157"/>
    </source>
</evidence>
<evidence type="ECO:0000256" key="1">
    <source>
        <dbReference type="ARBA" id="ARBA00000189"/>
    </source>
</evidence>
<feature type="binding site" evidence="15">
    <location>
        <position position="200"/>
    </location>
    <ligand>
        <name>Ca(2+)</name>
        <dbReference type="ChEBI" id="CHEBI:29108"/>
        <label>2</label>
    </ligand>
</feature>
<evidence type="ECO:0000256" key="8">
    <source>
        <dbReference type="ARBA" id="ARBA00023004"/>
    </source>
</evidence>
<keyword evidence="18" id="KW-0732">Signal</keyword>
<dbReference type="InterPro" id="IPR000823">
    <property type="entry name" value="Peroxidase_pln"/>
</dbReference>
<dbReference type="GO" id="GO:0005576">
    <property type="term" value="C:extracellular region"/>
    <property type="evidence" value="ECO:0007669"/>
    <property type="project" value="UniProtKB-SubCell"/>
</dbReference>
<dbReference type="Gene3D" id="1.10.520.10">
    <property type="match status" value="1"/>
</dbReference>
<keyword evidence="18" id="KW-0964">Secreted</keyword>
<feature type="binding site" evidence="15">
    <location>
        <position position="94"/>
    </location>
    <ligand>
        <name>Ca(2+)</name>
        <dbReference type="ChEBI" id="CHEBI:29108"/>
        <label>1</label>
    </ligand>
</feature>
<feature type="binding site" evidence="15">
    <location>
        <position position="78"/>
    </location>
    <ligand>
        <name>Ca(2+)</name>
        <dbReference type="ChEBI" id="CHEBI:29108"/>
        <label>1</label>
    </ligand>
</feature>
<evidence type="ECO:0000256" key="15">
    <source>
        <dbReference type="PIRSR" id="PIRSR600823-3"/>
    </source>
</evidence>
<evidence type="ECO:0000256" key="17">
    <source>
        <dbReference type="PIRSR" id="PIRSR600823-5"/>
    </source>
</evidence>
<organism evidence="20">
    <name type="scientific">Anthurium amnicola</name>
    <dbReference type="NCBI Taxonomy" id="1678845"/>
    <lineage>
        <taxon>Eukaryota</taxon>
        <taxon>Viridiplantae</taxon>
        <taxon>Streptophyta</taxon>
        <taxon>Embryophyta</taxon>
        <taxon>Tracheophyta</taxon>
        <taxon>Spermatophyta</taxon>
        <taxon>Magnoliopsida</taxon>
        <taxon>Liliopsida</taxon>
        <taxon>Araceae</taxon>
        <taxon>Pothoideae</taxon>
        <taxon>Potheae</taxon>
        <taxon>Anthurium</taxon>
    </lineage>
</organism>
<feature type="binding site" evidence="15">
    <location>
        <position position="252"/>
    </location>
    <ligand>
        <name>Ca(2+)</name>
        <dbReference type="ChEBI" id="CHEBI:29108"/>
        <label>2</label>
    </ligand>
</feature>
<protein>
    <recommendedName>
        <fullName evidence="18">Peroxidase</fullName>
        <ecNumber evidence="18">1.11.1.7</ecNumber>
    </recommendedName>
</protein>
<keyword evidence="8 15" id="KW-0408">Iron</keyword>
<evidence type="ECO:0000256" key="4">
    <source>
        <dbReference type="ARBA" id="ARBA00022617"/>
    </source>
</evidence>
<dbReference type="Gene3D" id="1.10.420.10">
    <property type="entry name" value="Peroxidase, domain 2"/>
    <property type="match status" value="1"/>
</dbReference>
<name>A0A1D1ZL27_9ARAE</name>
<evidence type="ECO:0000256" key="18">
    <source>
        <dbReference type="RuleBase" id="RU362060"/>
    </source>
</evidence>
<feature type="binding site" evidence="14">
    <location>
        <position position="169"/>
    </location>
    <ligand>
        <name>substrate</name>
    </ligand>
</feature>
<feature type="signal peptide" evidence="18">
    <location>
        <begin position="1"/>
        <end position="29"/>
    </location>
</feature>
<keyword evidence="3 18" id="KW-0575">Peroxidase</keyword>